<reference evidence="2" key="1">
    <citation type="submission" date="2020-03" db="EMBL/GenBank/DDBJ databases">
        <authorList>
            <person name="He L."/>
        </authorList>
    </citation>
    <scope>NUCLEOTIDE SEQUENCE</scope>
    <source>
        <strain evidence="2">CkLH20</strain>
    </source>
</reference>
<protein>
    <submittedName>
        <fullName evidence="2">Uncharacterized protein</fullName>
    </submittedName>
</protein>
<keyword evidence="3" id="KW-1185">Reference proteome</keyword>
<proteinExistence type="predicted"/>
<dbReference type="EMBL" id="JAATWM020000032">
    <property type="protein sequence ID" value="KAF9873444.1"/>
    <property type="molecule type" value="Genomic_DNA"/>
</dbReference>
<accession>A0A9P6HZR8</accession>
<name>A0A9P6HZR8_9PEZI</name>
<feature type="compositionally biased region" description="Acidic residues" evidence="1">
    <location>
        <begin position="118"/>
        <end position="133"/>
    </location>
</feature>
<evidence type="ECO:0000256" key="1">
    <source>
        <dbReference type="SAM" id="MobiDB-lite"/>
    </source>
</evidence>
<comment type="caution">
    <text evidence="2">The sequence shown here is derived from an EMBL/GenBank/DDBJ whole genome shotgun (WGS) entry which is preliminary data.</text>
</comment>
<evidence type="ECO:0000313" key="3">
    <source>
        <dbReference type="Proteomes" id="UP000781932"/>
    </source>
</evidence>
<feature type="region of interest" description="Disordered" evidence="1">
    <location>
        <begin position="118"/>
        <end position="143"/>
    </location>
</feature>
<dbReference type="GeneID" id="62165046"/>
<dbReference type="Proteomes" id="UP000781932">
    <property type="component" value="Unassembled WGS sequence"/>
</dbReference>
<dbReference type="RefSeq" id="XP_038742905.1">
    <property type="nucleotide sequence ID" value="XM_038891972.1"/>
</dbReference>
<dbReference type="AlphaFoldDB" id="A0A9P6HZR8"/>
<evidence type="ECO:0000313" key="2">
    <source>
        <dbReference type="EMBL" id="KAF9873444.1"/>
    </source>
</evidence>
<reference evidence="2" key="2">
    <citation type="submission" date="2020-11" db="EMBL/GenBank/DDBJ databases">
        <title>Whole genome sequencing of Colletotrichum sp.</title>
        <authorList>
            <person name="Li H."/>
        </authorList>
    </citation>
    <scope>NUCLEOTIDE SEQUENCE</scope>
    <source>
        <strain evidence="2">CkLH20</strain>
    </source>
</reference>
<gene>
    <name evidence="2" type="ORF">CkaCkLH20_09257</name>
</gene>
<sequence length="278" mass="31356">MASQTKMWDPEFVFGISLNKPTCLGHNYITQKPCGVTLSSESARRQQRCLDKLSEMSPLKAASHLLLTPAAGFNVCEEHWREASRICDAWRYHLEDFSRFQTWYDGEVDKAVEAAEFMEEDEEDDDDELDDLSESAHDHPHSDIYSTIRNSASYVLAETRTTSPSPYGPDRTPAAVYPENTNSFSGPSSQKVNELLADADKLVRDIKFLLQHVRQLRDDLDLADITDVDSGIQDIQDGDSKRSDGYPDHCNDGVPNGEGNDATINGDDWVRIDDYHNY</sequence>
<organism evidence="2 3">
    <name type="scientific">Colletotrichum karsti</name>
    <dbReference type="NCBI Taxonomy" id="1095194"/>
    <lineage>
        <taxon>Eukaryota</taxon>
        <taxon>Fungi</taxon>
        <taxon>Dikarya</taxon>
        <taxon>Ascomycota</taxon>
        <taxon>Pezizomycotina</taxon>
        <taxon>Sordariomycetes</taxon>
        <taxon>Hypocreomycetidae</taxon>
        <taxon>Glomerellales</taxon>
        <taxon>Glomerellaceae</taxon>
        <taxon>Colletotrichum</taxon>
        <taxon>Colletotrichum boninense species complex</taxon>
    </lineage>
</organism>